<dbReference type="Pfam" id="PF03119">
    <property type="entry name" value="DNA_ligase_ZBD"/>
    <property type="match status" value="1"/>
</dbReference>
<feature type="binding site" evidence="11">
    <location>
        <position position="118"/>
    </location>
    <ligand>
        <name>NAD(+)</name>
        <dbReference type="ChEBI" id="CHEBI:57540"/>
    </ligand>
</feature>
<dbReference type="InterPro" id="IPR036420">
    <property type="entry name" value="BRCT_dom_sf"/>
</dbReference>
<comment type="catalytic activity">
    <reaction evidence="10 11 12">
        <text>NAD(+) + (deoxyribonucleotide)n-3'-hydroxyl + 5'-phospho-(deoxyribonucleotide)m = (deoxyribonucleotide)n+m + AMP + beta-nicotinamide D-nucleotide.</text>
        <dbReference type="EC" id="6.5.1.2"/>
    </reaction>
</comment>
<dbReference type="HAMAP" id="MF_01588">
    <property type="entry name" value="DNA_ligase_A"/>
    <property type="match status" value="1"/>
</dbReference>
<evidence type="ECO:0000256" key="8">
    <source>
        <dbReference type="ARBA" id="ARBA00023027"/>
    </source>
</evidence>
<evidence type="ECO:0000313" key="15">
    <source>
        <dbReference type="Proteomes" id="UP001354989"/>
    </source>
</evidence>
<evidence type="ECO:0000256" key="7">
    <source>
        <dbReference type="ARBA" id="ARBA00022842"/>
    </source>
</evidence>
<comment type="similarity">
    <text evidence="11">Belongs to the NAD-dependent DNA ligase family. LigA subfamily.</text>
</comment>
<dbReference type="Gene3D" id="2.40.50.140">
    <property type="entry name" value="Nucleic acid-binding proteins"/>
    <property type="match status" value="1"/>
</dbReference>
<dbReference type="InterPro" id="IPR003583">
    <property type="entry name" value="Hlx-hairpin-Hlx_DNA-bd_motif"/>
</dbReference>
<feature type="domain" description="BRCT" evidence="13">
    <location>
        <begin position="591"/>
        <end position="669"/>
    </location>
</feature>
<dbReference type="NCBIfam" id="NF005932">
    <property type="entry name" value="PRK07956.1"/>
    <property type="match status" value="1"/>
</dbReference>
<keyword evidence="4 11" id="KW-0479">Metal-binding</keyword>
<dbReference type="SUPFAM" id="SSF50249">
    <property type="entry name" value="Nucleic acid-binding proteins"/>
    <property type="match status" value="1"/>
</dbReference>
<dbReference type="PROSITE" id="PS01056">
    <property type="entry name" value="DNA_LIGASE_N2"/>
    <property type="match status" value="1"/>
</dbReference>
<evidence type="ECO:0000256" key="5">
    <source>
        <dbReference type="ARBA" id="ARBA00022763"/>
    </source>
</evidence>
<dbReference type="Gene3D" id="3.30.470.30">
    <property type="entry name" value="DNA ligase/mRNA capping enzyme"/>
    <property type="match status" value="1"/>
</dbReference>
<evidence type="ECO:0000256" key="2">
    <source>
        <dbReference type="ARBA" id="ARBA00022598"/>
    </source>
</evidence>
<dbReference type="EC" id="6.5.1.2" evidence="11 12"/>
<dbReference type="Gene3D" id="6.20.10.30">
    <property type="match status" value="1"/>
</dbReference>
<keyword evidence="11" id="KW-0464">Manganese</keyword>
<dbReference type="Pfam" id="PF03120">
    <property type="entry name" value="OB_DNA_ligase"/>
    <property type="match status" value="1"/>
</dbReference>
<keyword evidence="9 11" id="KW-0234">DNA repair</keyword>
<evidence type="ECO:0000256" key="3">
    <source>
        <dbReference type="ARBA" id="ARBA00022705"/>
    </source>
</evidence>
<feature type="binding site" evidence="11">
    <location>
        <position position="426"/>
    </location>
    <ligand>
        <name>Zn(2+)</name>
        <dbReference type="ChEBI" id="CHEBI:29105"/>
    </ligand>
</feature>
<keyword evidence="7 11" id="KW-0460">Magnesium</keyword>
<dbReference type="EMBL" id="AP025292">
    <property type="protein sequence ID" value="BDC99614.1"/>
    <property type="molecule type" value="Genomic_DNA"/>
</dbReference>
<dbReference type="InterPro" id="IPR013839">
    <property type="entry name" value="DNAligase_adenylation"/>
</dbReference>
<proteinExistence type="inferred from homology"/>
<feature type="binding site" evidence="11">
    <location>
        <position position="411"/>
    </location>
    <ligand>
        <name>Zn(2+)</name>
        <dbReference type="ChEBI" id="CHEBI:29105"/>
    </ligand>
</feature>
<keyword evidence="2 11" id="KW-0436">Ligase</keyword>
<dbReference type="PROSITE" id="PS01055">
    <property type="entry name" value="DNA_LIGASE_N1"/>
    <property type="match status" value="1"/>
</dbReference>
<comment type="cofactor">
    <cofactor evidence="11">
        <name>Mg(2+)</name>
        <dbReference type="ChEBI" id="CHEBI:18420"/>
    </cofactor>
    <cofactor evidence="11">
        <name>Mn(2+)</name>
        <dbReference type="ChEBI" id="CHEBI:29035"/>
    </cofactor>
</comment>
<dbReference type="PANTHER" id="PTHR23389:SF9">
    <property type="entry name" value="DNA LIGASE"/>
    <property type="match status" value="1"/>
</dbReference>
<dbReference type="PROSITE" id="PS50172">
    <property type="entry name" value="BRCT"/>
    <property type="match status" value="1"/>
</dbReference>
<feature type="binding site" evidence="11">
    <location>
        <begin position="83"/>
        <end position="84"/>
    </location>
    <ligand>
        <name>NAD(+)</name>
        <dbReference type="ChEBI" id="CHEBI:57540"/>
    </ligand>
</feature>
<dbReference type="InterPro" id="IPR001679">
    <property type="entry name" value="DNA_ligase"/>
</dbReference>
<dbReference type="Proteomes" id="UP001354989">
    <property type="component" value="Chromosome"/>
</dbReference>
<dbReference type="RefSeq" id="WP_338396911.1">
    <property type="nucleotide sequence ID" value="NZ_AP025292.1"/>
</dbReference>
<dbReference type="PANTHER" id="PTHR23389">
    <property type="entry name" value="CHROMOSOME TRANSMISSION FIDELITY FACTOR 18"/>
    <property type="match status" value="1"/>
</dbReference>
<evidence type="ECO:0000256" key="4">
    <source>
        <dbReference type="ARBA" id="ARBA00022723"/>
    </source>
</evidence>
<dbReference type="Gene3D" id="1.10.287.610">
    <property type="entry name" value="Helix hairpin bin"/>
    <property type="match status" value="1"/>
</dbReference>
<keyword evidence="6 11" id="KW-0862">Zinc</keyword>
<dbReference type="SMART" id="SM00292">
    <property type="entry name" value="BRCT"/>
    <property type="match status" value="1"/>
</dbReference>
<dbReference type="SMART" id="SM00278">
    <property type="entry name" value="HhH1"/>
    <property type="match status" value="3"/>
</dbReference>
<dbReference type="InterPro" id="IPR013840">
    <property type="entry name" value="DNAligase_N"/>
</dbReference>
<feature type="binding site" evidence="11">
    <location>
        <position position="432"/>
    </location>
    <ligand>
        <name>Zn(2+)</name>
        <dbReference type="ChEBI" id="CHEBI:29105"/>
    </ligand>
</feature>
<feature type="binding site" evidence="11">
    <location>
        <position position="314"/>
    </location>
    <ligand>
        <name>NAD(+)</name>
        <dbReference type="ChEBI" id="CHEBI:57540"/>
    </ligand>
</feature>
<evidence type="ECO:0000256" key="10">
    <source>
        <dbReference type="ARBA" id="ARBA00034005"/>
    </source>
</evidence>
<keyword evidence="3 11" id="KW-0235">DNA replication</keyword>
<feature type="binding site" evidence="11">
    <location>
        <position position="141"/>
    </location>
    <ligand>
        <name>NAD(+)</name>
        <dbReference type="ChEBI" id="CHEBI:57540"/>
    </ligand>
</feature>
<dbReference type="PIRSF" id="PIRSF001604">
    <property type="entry name" value="LigA"/>
    <property type="match status" value="1"/>
</dbReference>
<evidence type="ECO:0000256" key="11">
    <source>
        <dbReference type="HAMAP-Rule" id="MF_01588"/>
    </source>
</evidence>
<dbReference type="Pfam" id="PF00533">
    <property type="entry name" value="BRCT"/>
    <property type="match status" value="1"/>
</dbReference>
<dbReference type="Gene3D" id="1.10.150.20">
    <property type="entry name" value="5' to 3' exonuclease, C-terminal subdomain"/>
    <property type="match status" value="2"/>
</dbReference>
<feature type="binding site" evidence="11">
    <location>
        <position position="177"/>
    </location>
    <ligand>
        <name>NAD(+)</name>
        <dbReference type="ChEBI" id="CHEBI:57540"/>
    </ligand>
</feature>
<dbReference type="SUPFAM" id="SSF47781">
    <property type="entry name" value="RuvA domain 2-like"/>
    <property type="match status" value="1"/>
</dbReference>
<dbReference type="CDD" id="cd00114">
    <property type="entry name" value="LIGANc"/>
    <property type="match status" value="1"/>
</dbReference>
<dbReference type="SMART" id="SM00532">
    <property type="entry name" value="LIGANc"/>
    <property type="match status" value="1"/>
</dbReference>
<comment type="function">
    <text evidence="1 11">DNA ligase that catalyzes the formation of phosphodiester linkages between 5'-phosphoryl and 3'-hydroxyl groups in double-stranded DNA using NAD as a coenzyme and as the energy source for the reaction. It is essential for DNA replication and repair of damaged DNA.</text>
</comment>
<evidence type="ECO:0000259" key="13">
    <source>
        <dbReference type="PROSITE" id="PS50172"/>
    </source>
</evidence>
<dbReference type="InterPro" id="IPR001357">
    <property type="entry name" value="BRCT_dom"/>
</dbReference>
<dbReference type="Pfam" id="PF22745">
    <property type="entry name" value="Nlig-Ia"/>
    <property type="match status" value="1"/>
</dbReference>
<dbReference type="InterPro" id="IPR004149">
    <property type="entry name" value="Znf_DNAligase_C4"/>
</dbReference>
<dbReference type="GO" id="GO:0016874">
    <property type="term" value="F:ligase activity"/>
    <property type="evidence" value="ECO:0007669"/>
    <property type="project" value="UniProtKB-KW"/>
</dbReference>
<dbReference type="NCBIfam" id="TIGR00575">
    <property type="entry name" value="dnlj"/>
    <property type="match status" value="1"/>
</dbReference>
<keyword evidence="8 11" id="KW-0520">NAD</keyword>
<keyword evidence="5 11" id="KW-0227">DNA damage</keyword>
<feature type="binding site" evidence="11">
    <location>
        <begin position="34"/>
        <end position="38"/>
    </location>
    <ligand>
        <name>NAD(+)</name>
        <dbReference type="ChEBI" id="CHEBI:57540"/>
    </ligand>
</feature>
<feature type="binding site" evidence="11">
    <location>
        <position position="290"/>
    </location>
    <ligand>
        <name>NAD(+)</name>
        <dbReference type="ChEBI" id="CHEBI:57540"/>
    </ligand>
</feature>
<reference evidence="14 15" key="1">
    <citation type="submission" date="2021-12" db="EMBL/GenBank/DDBJ databases">
        <title>Genome sequencing of bacteria with rrn-lacking chromosome and rrn-plasmid.</title>
        <authorList>
            <person name="Anda M."/>
            <person name="Iwasaki W."/>
        </authorList>
    </citation>
    <scope>NUCLEOTIDE SEQUENCE [LARGE SCALE GENOMIC DNA]</scope>
    <source>
        <strain evidence="14 15">NBRC 101262</strain>
    </source>
</reference>
<sequence length="669" mass="75120">MATTEIKKEMDSLAKVINHHNHLYYQEDRSEISDQEFDQLLNRLIGLEKDYPEFADPNSPTQRVGGTVTKNFENVVHKYRMLSLGNTYSEEDLREFDQRVRKGLEGEGIAEELEYICELKFDGVAISLTYRNGQLALATTRGDGTRGDNITANAKTIRTLPLQLQGQLPEEFEVRGEVFMSHKEFERLNATLAEGDKYANPRNTTSGSLKLQDSALVAKRKLDCYLYAVLGENLPFTTHEEALETIKSWGFNVSQTYRKCTTIEQVLTYIAEWEEKRKSLPLETDGIVIKVNSYKQQQALGYTAKSPRWAIAYKYQAEVGITRLSSVTYQVGRTGSITPVANLEPVALAGTTVRRASLHNANEIERLDLHQSDMVTVEKGGEIIPKITGVLTEERQEAAEAIQFIEECPECKTTLIRVEGEANHYCPNTTGCPPQIKGKIEHFIQRKAMNIDSLGERTIDQLFQRGLVKNVADLFDLTIEDALSLEGFKEKSAQKMVEGIKQSLATPFEQVLFALGIRYVGQTVAVKLAEHFEQMETLRYAPLEELEAVPDVGKQIAKSVVDYFNDEKNTQIVERLEQAGLKMKIEAVDLGDNDQLGGKSFCLSGKFSTKKSILEGRIKASGGKVMSSFSKKLDYLVSNSEKETTKTKKAKEMGIAILSEVQLEQMLEN</sequence>
<evidence type="ECO:0000256" key="6">
    <source>
        <dbReference type="ARBA" id="ARBA00022833"/>
    </source>
</evidence>
<keyword evidence="15" id="KW-1185">Reference proteome</keyword>
<dbReference type="Gene3D" id="3.40.50.10190">
    <property type="entry name" value="BRCT domain"/>
    <property type="match status" value="1"/>
</dbReference>
<feature type="active site" description="N6-AMP-lysine intermediate" evidence="11">
    <location>
        <position position="120"/>
    </location>
</feature>
<dbReference type="InterPro" id="IPR033136">
    <property type="entry name" value="DNA_ligase_CS"/>
</dbReference>
<dbReference type="Pfam" id="PF14520">
    <property type="entry name" value="HHH_5"/>
    <property type="match status" value="1"/>
</dbReference>
<dbReference type="Pfam" id="PF12826">
    <property type="entry name" value="HHH_2"/>
    <property type="match status" value="1"/>
</dbReference>
<dbReference type="InterPro" id="IPR012340">
    <property type="entry name" value="NA-bd_OB-fold"/>
</dbReference>
<dbReference type="InterPro" id="IPR010994">
    <property type="entry name" value="RuvA_2-like"/>
</dbReference>
<dbReference type="InterPro" id="IPR041663">
    <property type="entry name" value="DisA/LigA_HHH"/>
</dbReference>
<dbReference type="InterPro" id="IPR018239">
    <property type="entry name" value="DNA_ligase_AS"/>
</dbReference>
<evidence type="ECO:0000256" key="9">
    <source>
        <dbReference type="ARBA" id="ARBA00023204"/>
    </source>
</evidence>
<name>A0ABN6L8W6_9BACT</name>
<organism evidence="14 15">
    <name type="scientific">Persicobacter psychrovividus</name>
    <dbReference type="NCBI Taxonomy" id="387638"/>
    <lineage>
        <taxon>Bacteria</taxon>
        <taxon>Pseudomonadati</taxon>
        <taxon>Bacteroidota</taxon>
        <taxon>Cytophagia</taxon>
        <taxon>Cytophagales</taxon>
        <taxon>Persicobacteraceae</taxon>
        <taxon>Persicobacter</taxon>
    </lineage>
</organism>
<dbReference type="Pfam" id="PF01653">
    <property type="entry name" value="DNA_ligase_aden"/>
    <property type="match status" value="1"/>
</dbReference>
<gene>
    <name evidence="11 14" type="primary">ligA</name>
    <name evidence="14" type="ORF">PEPS_18950</name>
</gene>
<protein>
    <recommendedName>
        <fullName evidence="11 12">DNA ligase</fullName>
        <ecNumber evidence="11 12">6.5.1.2</ecNumber>
    </recommendedName>
    <alternativeName>
        <fullName evidence="11">Polydeoxyribonucleotide synthase [NAD(+)]</fullName>
    </alternativeName>
</protein>
<evidence type="ECO:0000256" key="1">
    <source>
        <dbReference type="ARBA" id="ARBA00004067"/>
    </source>
</evidence>
<feature type="binding site" evidence="11">
    <location>
        <position position="408"/>
    </location>
    <ligand>
        <name>Zn(2+)</name>
        <dbReference type="ChEBI" id="CHEBI:29105"/>
    </ligand>
</feature>
<accession>A0ABN6L8W6</accession>
<dbReference type="SUPFAM" id="SSF52113">
    <property type="entry name" value="BRCT domain"/>
    <property type="match status" value="1"/>
</dbReference>
<evidence type="ECO:0000256" key="12">
    <source>
        <dbReference type="RuleBase" id="RU000618"/>
    </source>
</evidence>
<evidence type="ECO:0000313" key="14">
    <source>
        <dbReference type="EMBL" id="BDC99614.1"/>
    </source>
</evidence>
<dbReference type="InterPro" id="IPR004150">
    <property type="entry name" value="NAD_DNA_ligase_OB"/>
</dbReference>
<dbReference type="SUPFAM" id="SSF56091">
    <property type="entry name" value="DNA ligase/mRNA capping enzyme, catalytic domain"/>
    <property type="match status" value="1"/>
</dbReference>